<dbReference type="EMBL" id="JWZT01003159">
    <property type="protein sequence ID" value="KII67509.1"/>
    <property type="molecule type" value="Genomic_DNA"/>
</dbReference>
<organism evidence="1 2">
    <name type="scientific">Thelohanellus kitauei</name>
    <name type="common">Myxosporean</name>
    <dbReference type="NCBI Taxonomy" id="669202"/>
    <lineage>
        <taxon>Eukaryota</taxon>
        <taxon>Metazoa</taxon>
        <taxon>Cnidaria</taxon>
        <taxon>Myxozoa</taxon>
        <taxon>Myxosporea</taxon>
        <taxon>Bivalvulida</taxon>
        <taxon>Platysporina</taxon>
        <taxon>Myxobolidae</taxon>
        <taxon>Thelohanellus</taxon>
    </lineage>
</organism>
<gene>
    <name evidence="1" type="ORF">RF11_01665</name>
</gene>
<comment type="caution">
    <text evidence="1">The sequence shown here is derived from an EMBL/GenBank/DDBJ whole genome shotgun (WGS) entry which is preliminary data.</text>
</comment>
<dbReference type="AlphaFoldDB" id="A0A0C2IPU9"/>
<name>A0A0C2IPU9_THEKT</name>
<reference evidence="1 2" key="1">
    <citation type="journal article" date="2014" name="Genome Biol. Evol.">
        <title>The genome of the myxosporean Thelohanellus kitauei shows adaptations to nutrient acquisition within its fish host.</title>
        <authorList>
            <person name="Yang Y."/>
            <person name="Xiong J."/>
            <person name="Zhou Z."/>
            <person name="Huo F."/>
            <person name="Miao W."/>
            <person name="Ran C."/>
            <person name="Liu Y."/>
            <person name="Zhang J."/>
            <person name="Feng J."/>
            <person name="Wang M."/>
            <person name="Wang M."/>
            <person name="Wang L."/>
            <person name="Yao B."/>
        </authorList>
    </citation>
    <scope>NUCLEOTIDE SEQUENCE [LARGE SCALE GENOMIC DNA]</scope>
    <source>
        <strain evidence="1">Wuqing</strain>
    </source>
</reference>
<evidence type="ECO:0000313" key="1">
    <source>
        <dbReference type="EMBL" id="KII67509.1"/>
    </source>
</evidence>
<sequence length="123" mass="14178">MNSVQIYPNKYNTDFIFLKQASNKGNDEIDEPFIFASNDGGRTFDINRFTVDGRPLHISRVIPTKDYMFCISDTNLTFVYIDINLKESHINTFEENAQVTPHPYFVNFVAKLVPEKNSEVCSD</sequence>
<keyword evidence="2" id="KW-1185">Reference proteome</keyword>
<accession>A0A0C2IPU9</accession>
<dbReference type="Proteomes" id="UP000031668">
    <property type="component" value="Unassembled WGS sequence"/>
</dbReference>
<proteinExistence type="predicted"/>
<protein>
    <recommendedName>
        <fullName evidence="3">Sortilin N-terminal domain-containing protein</fullName>
    </recommendedName>
</protein>
<evidence type="ECO:0000313" key="2">
    <source>
        <dbReference type="Proteomes" id="UP000031668"/>
    </source>
</evidence>
<evidence type="ECO:0008006" key="3">
    <source>
        <dbReference type="Google" id="ProtNLM"/>
    </source>
</evidence>